<accession>C2MAF1</accession>
<evidence type="ECO:0000313" key="3">
    <source>
        <dbReference type="Proteomes" id="UP000003303"/>
    </source>
</evidence>
<dbReference type="InterPro" id="IPR050325">
    <property type="entry name" value="Prot/Nucl_acid_deglycase"/>
</dbReference>
<dbReference type="PANTHER" id="PTHR48094:SF12">
    <property type="entry name" value="PARKINSON DISEASE PROTEIN 7 HOMOLOG"/>
    <property type="match status" value="1"/>
</dbReference>
<evidence type="ECO:0000259" key="1">
    <source>
        <dbReference type="Pfam" id="PF01965"/>
    </source>
</evidence>
<sequence length="182" mass="19036">MNNILVFLAEGFEEVEALAIVDVLRRGNQPVTTVSITGSLAVKGSHDVTIQADMLLEELQSGALPKAIALPGGLTKLNECEPLLELIRRQHEAGGTIAAICASPRVLGAAGIGDGKMRATCYPGCEEQVPGFVLTGADVEVCGHIITGRGPALALPFAFRLLEEVAGRKTAEQVAAGFLYSL</sequence>
<proteinExistence type="predicted"/>
<dbReference type="Gene3D" id="3.40.50.880">
    <property type="match status" value="1"/>
</dbReference>
<dbReference type="OrthoDB" id="9792284at2"/>
<name>C2MAF1_9PORP</name>
<dbReference type="InterPro" id="IPR006287">
    <property type="entry name" value="DJ-1"/>
</dbReference>
<dbReference type="SUPFAM" id="SSF52317">
    <property type="entry name" value="Class I glutamine amidotransferase-like"/>
    <property type="match status" value="1"/>
</dbReference>
<gene>
    <name evidence="2" type="ORF">PORUE0001_1225</name>
</gene>
<dbReference type="Proteomes" id="UP000003303">
    <property type="component" value="Unassembled WGS sequence"/>
</dbReference>
<dbReference type="CDD" id="cd03135">
    <property type="entry name" value="GATase1_DJ-1"/>
    <property type="match status" value="1"/>
</dbReference>
<protein>
    <submittedName>
        <fullName evidence="2">DJ-1 family protein</fullName>
    </submittedName>
</protein>
<dbReference type="eggNOG" id="COG0693">
    <property type="taxonomic scope" value="Bacteria"/>
</dbReference>
<comment type="caution">
    <text evidence="2">The sequence shown here is derived from an EMBL/GenBank/DDBJ whole genome shotgun (WGS) entry which is preliminary data.</text>
</comment>
<dbReference type="PANTHER" id="PTHR48094">
    <property type="entry name" value="PROTEIN/NUCLEIC ACID DEGLYCASE DJ-1-RELATED"/>
    <property type="match status" value="1"/>
</dbReference>
<keyword evidence="3" id="KW-1185">Reference proteome</keyword>
<dbReference type="NCBIfam" id="TIGR01383">
    <property type="entry name" value="not_thiJ"/>
    <property type="match status" value="1"/>
</dbReference>
<dbReference type="EMBL" id="ACLR01000088">
    <property type="protein sequence ID" value="EEK17332.1"/>
    <property type="molecule type" value="Genomic_DNA"/>
</dbReference>
<evidence type="ECO:0000313" key="2">
    <source>
        <dbReference type="EMBL" id="EEK17332.1"/>
    </source>
</evidence>
<dbReference type="AlphaFoldDB" id="C2MAF1"/>
<dbReference type="Pfam" id="PF01965">
    <property type="entry name" value="DJ-1_PfpI"/>
    <property type="match status" value="1"/>
</dbReference>
<organism evidence="2 3">
    <name type="scientific">Porphyromonas uenonis 60-3</name>
    <dbReference type="NCBI Taxonomy" id="596327"/>
    <lineage>
        <taxon>Bacteria</taxon>
        <taxon>Pseudomonadati</taxon>
        <taxon>Bacteroidota</taxon>
        <taxon>Bacteroidia</taxon>
        <taxon>Bacteroidales</taxon>
        <taxon>Porphyromonadaceae</taxon>
        <taxon>Porphyromonas</taxon>
    </lineage>
</organism>
<dbReference type="InterPro" id="IPR029062">
    <property type="entry name" value="Class_I_gatase-like"/>
</dbReference>
<feature type="domain" description="DJ-1/PfpI" evidence="1">
    <location>
        <begin position="3"/>
        <end position="164"/>
    </location>
</feature>
<reference evidence="2 3" key="1">
    <citation type="submission" date="2009-04" db="EMBL/GenBank/DDBJ databases">
        <authorList>
            <person name="Sebastian Y."/>
            <person name="Madupu R."/>
            <person name="Durkin A.S."/>
            <person name="Torralba M."/>
            <person name="Methe B."/>
            <person name="Sutton G.G."/>
            <person name="Strausberg R.L."/>
            <person name="Nelson K.E."/>
        </authorList>
    </citation>
    <scope>NUCLEOTIDE SEQUENCE [LARGE SCALE GENOMIC DNA]</scope>
    <source>
        <strain evidence="2 3">60-3</strain>
    </source>
</reference>
<dbReference type="InterPro" id="IPR002818">
    <property type="entry name" value="DJ-1/PfpI"/>
</dbReference>
<dbReference type="GO" id="GO:0005737">
    <property type="term" value="C:cytoplasm"/>
    <property type="evidence" value="ECO:0007669"/>
    <property type="project" value="TreeGrafter"/>
</dbReference>
<dbReference type="STRING" id="596327.PORUE0001_1225"/>